<dbReference type="Pfam" id="PF00777">
    <property type="entry name" value="Glyco_transf_29"/>
    <property type="match status" value="1"/>
</dbReference>
<dbReference type="Gene3D" id="1.20.1270.50">
    <property type="entry name" value="Glycoside hydrolase family 38, central domain"/>
    <property type="match status" value="2"/>
</dbReference>
<keyword evidence="8" id="KW-0328">Glycosyltransferase</keyword>
<organism evidence="24">
    <name type="scientific">Sesamum calycinum</name>
    <dbReference type="NCBI Taxonomy" id="2727403"/>
    <lineage>
        <taxon>Eukaryota</taxon>
        <taxon>Viridiplantae</taxon>
        <taxon>Streptophyta</taxon>
        <taxon>Embryophyta</taxon>
        <taxon>Tracheophyta</taxon>
        <taxon>Spermatophyta</taxon>
        <taxon>Magnoliopsida</taxon>
        <taxon>eudicotyledons</taxon>
        <taxon>Gunneridae</taxon>
        <taxon>Pentapetalae</taxon>
        <taxon>asterids</taxon>
        <taxon>lamiids</taxon>
        <taxon>Lamiales</taxon>
        <taxon>Pedaliaceae</taxon>
        <taxon>Sesamum</taxon>
    </lineage>
</organism>
<dbReference type="InterPro" id="IPR037094">
    <property type="entry name" value="Glyco_hydro_38_cen_sf"/>
</dbReference>
<dbReference type="CDD" id="cd19952">
    <property type="entry name" value="GT29"/>
    <property type="match status" value="1"/>
</dbReference>
<dbReference type="InterPro" id="IPR015341">
    <property type="entry name" value="Glyco_hydro_38_cen"/>
</dbReference>
<dbReference type="SUPFAM" id="SSF88688">
    <property type="entry name" value="Families 57/38 glycoside transferase middle domain"/>
    <property type="match status" value="1"/>
</dbReference>
<dbReference type="InterPro" id="IPR041147">
    <property type="entry name" value="GH38_C"/>
</dbReference>
<keyword evidence="16" id="KW-1133">Transmembrane helix</keyword>
<evidence type="ECO:0000256" key="5">
    <source>
        <dbReference type="ARBA" id="ARBA00006003"/>
    </source>
</evidence>
<dbReference type="InterPro" id="IPR011013">
    <property type="entry name" value="Gal_mutarotase_sf_dom"/>
</dbReference>
<dbReference type="Gene3D" id="2.60.40.1360">
    <property type="match status" value="1"/>
</dbReference>
<comment type="subcellular location">
    <subcellularLocation>
        <location evidence="4">Golgi apparatus membrane</location>
        <topology evidence="4">Single-pass type II membrane protein</topology>
    </subcellularLocation>
</comment>
<dbReference type="GO" id="GO:0006013">
    <property type="term" value="P:mannose metabolic process"/>
    <property type="evidence" value="ECO:0007669"/>
    <property type="project" value="InterPro"/>
</dbReference>
<keyword evidence="20" id="KW-0325">Glycoprotein</keyword>
<dbReference type="SUPFAM" id="SSF74650">
    <property type="entry name" value="Galactose mutarotase-like"/>
    <property type="match status" value="1"/>
</dbReference>
<dbReference type="FunFam" id="2.60.40.1360:FF:000001">
    <property type="entry name" value="Alpha-mannosidase"/>
    <property type="match status" value="1"/>
</dbReference>
<dbReference type="Pfam" id="PF01074">
    <property type="entry name" value="Glyco_hydro_38N"/>
    <property type="match status" value="1"/>
</dbReference>
<keyword evidence="13" id="KW-0378">Hydrolase</keyword>
<evidence type="ECO:0000256" key="10">
    <source>
        <dbReference type="ARBA" id="ARBA00022692"/>
    </source>
</evidence>
<evidence type="ECO:0000256" key="12">
    <source>
        <dbReference type="ARBA" id="ARBA00022729"/>
    </source>
</evidence>
<evidence type="ECO:0000256" key="8">
    <source>
        <dbReference type="ARBA" id="ARBA00022676"/>
    </source>
</evidence>
<dbReference type="PANTHER" id="PTHR11607:SF67">
    <property type="entry name" value="ALPHA-MANNOSIDASE"/>
    <property type="match status" value="1"/>
</dbReference>
<dbReference type="FunFam" id="2.60.40.1180:FF:000015">
    <property type="entry name" value="Alpha-mannosidase"/>
    <property type="match status" value="1"/>
</dbReference>
<keyword evidence="12 22" id="KW-0732">Signal</keyword>
<dbReference type="FunFam" id="1.20.1270.50:FF:000003">
    <property type="entry name" value="Alpha-mannosidase"/>
    <property type="match status" value="1"/>
</dbReference>
<comment type="function">
    <text evidence="3">Transfers sialic acid from the donor of substrate CMP-sialic acid to galactose containing acceptor substrates. Has alpha-2,6-sialyltransferase activity toward oligosaccharides that have the Gal-beta-1,4-GlcNAc sequence at the non-reducing end of their carbohydrate groups, but it has weak or no activities toward glycoproteins and glycolipids.</text>
</comment>
<dbReference type="Gene3D" id="3.90.1480.20">
    <property type="entry name" value="Glycosyl transferase family 29"/>
    <property type="match status" value="1"/>
</dbReference>
<keyword evidence="17" id="KW-0333">Golgi apparatus</keyword>
<dbReference type="Gene3D" id="2.60.40.1180">
    <property type="entry name" value="Golgi alpha-mannosidase II"/>
    <property type="match status" value="1"/>
</dbReference>
<evidence type="ECO:0000259" key="23">
    <source>
        <dbReference type="SMART" id="SM00872"/>
    </source>
</evidence>
<keyword evidence="15" id="KW-0735">Signal-anchor</keyword>
<dbReference type="InterPro" id="IPR000602">
    <property type="entry name" value="Glyco_hydro_38_N"/>
</dbReference>
<comment type="similarity">
    <text evidence="5">Belongs to the glycosyltransferase 29 family.</text>
</comment>
<dbReference type="GO" id="GO:0046872">
    <property type="term" value="F:metal ion binding"/>
    <property type="evidence" value="ECO:0007669"/>
    <property type="project" value="UniProtKB-KW"/>
</dbReference>
<feature type="signal peptide" evidence="22">
    <location>
        <begin position="1"/>
        <end position="29"/>
    </location>
</feature>
<evidence type="ECO:0000256" key="14">
    <source>
        <dbReference type="ARBA" id="ARBA00022833"/>
    </source>
</evidence>
<evidence type="ECO:0000256" key="21">
    <source>
        <dbReference type="ARBA" id="ARBA00023295"/>
    </source>
</evidence>
<dbReference type="InterPro" id="IPR050843">
    <property type="entry name" value="Glycosyl_Hydrlase_38"/>
</dbReference>
<proteinExistence type="inferred from homology"/>
<dbReference type="EMBL" id="JACGWM010000013">
    <property type="protein sequence ID" value="KAL0331807.1"/>
    <property type="molecule type" value="Genomic_DNA"/>
</dbReference>
<dbReference type="FunFam" id="3.20.110.10:FF:000001">
    <property type="entry name" value="Alpha-mannosidase"/>
    <property type="match status" value="1"/>
</dbReference>
<keyword evidence="18" id="KW-0472">Membrane</keyword>
<evidence type="ECO:0000256" key="22">
    <source>
        <dbReference type="SAM" id="SignalP"/>
    </source>
</evidence>
<dbReference type="InterPro" id="IPR001675">
    <property type="entry name" value="Glyco_trans_29"/>
</dbReference>
<protein>
    <recommendedName>
        <fullName evidence="7">alpha-mannosidase</fullName>
        <ecNumber evidence="7">3.2.1.24</ecNumber>
    </recommendedName>
</protein>
<dbReference type="InterPro" id="IPR038578">
    <property type="entry name" value="GT29-like_sf"/>
</dbReference>
<keyword evidence="11" id="KW-0479">Metal-binding</keyword>
<dbReference type="SMART" id="SM00872">
    <property type="entry name" value="Alpha-mann_mid"/>
    <property type="match status" value="1"/>
</dbReference>
<dbReference type="FunFam" id="2.70.98.30:FF:000004">
    <property type="entry name" value="Alpha-mannosidase"/>
    <property type="match status" value="1"/>
</dbReference>
<dbReference type="FunFam" id="1.20.1270.50:FF:000002">
    <property type="entry name" value="Alpha-mannosidase"/>
    <property type="match status" value="1"/>
</dbReference>
<evidence type="ECO:0000313" key="24">
    <source>
        <dbReference type="EMBL" id="KAL0331807.1"/>
    </source>
</evidence>
<dbReference type="Gene3D" id="2.70.98.30">
    <property type="entry name" value="Golgi alpha-mannosidase II, domain 4"/>
    <property type="match status" value="1"/>
</dbReference>
<keyword evidence="19" id="KW-1015">Disulfide bond</keyword>
<evidence type="ECO:0000256" key="20">
    <source>
        <dbReference type="ARBA" id="ARBA00023180"/>
    </source>
</evidence>
<evidence type="ECO:0000256" key="1">
    <source>
        <dbReference type="ARBA" id="ARBA00000365"/>
    </source>
</evidence>
<dbReference type="InterPro" id="IPR011682">
    <property type="entry name" value="Glyco_hydro_38_C"/>
</dbReference>
<dbReference type="GO" id="GO:0030246">
    <property type="term" value="F:carbohydrate binding"/>
    <property type="evidence" value="ECO:0007669"/>
    <property type="project" value="InterPro"/>
</dbReference>
<dbReference type="PANTHER" id="PTHR11607">
    <property type="entry name" value="ALPHA-MANNOSIDASE"/>
    <property type="match status" value="1"/>
</dbReference>
<reference evidence="24" key="2">
    <citation type="journal article" date="2024" name="Plant">
        <title>Genomic evolution and insights into agronomic trait innovations of Sesamum species.</title>
        <authorList>
            <person name="Miao H."/>
            <person name="Wang L."/>
            <person name="Qu L."/>
            <person name="Liu H."/>
            <person name="Sun Y."/>
            <person name="Le M."/>
            <person name="Wang Q."/>
            <person name="Wei S."/>
            <person name="Zheng Y."/>
            <person name="Lin W."/>
            <person name="Duan Y."/>
            <person name="Cao H."/>
            <person name="Xiong S."/>
            <person name="Wang X."/>
            <person name="Wei L."/>
            <person name="Li C."/>
            <person name="Ma Q."/>
            <person name="Ju M."/>
            <person name="Zhao R."/>
            <person name="Li G."/>
            <person name="Mu C."/>
            <person name="Tian Q."/>
            <person name="Mei H."/>
            <person name="Zhang T."/>
            <person name="Gao T."/>
            <person name="Zhang H."/>
        </authorList>
    </citation>
    <scope>NUCLEOTIDE SEQUENCE</scope>
    <source>
        <strain evidence="24">KEN8</strain>
    </source>
</reference>
<dbReference type="SUPFAM" id="SSF88713">
    <property type="entry name" value="Glycoside hydrolase/deacetylase"/>
    <property type="match status" value="1"/>
</dbReference>
<dbReference type="Pfam" id="PF07748">
    <property type="entry name" value="Glyco_hydro_38C"/>
    <property type="match status" value="1"/>
</dbReference>
<dbReference type="InterPro" id="IPR027291">
    <property type="entry name" value="Glyco_hydro_38_N_sf"/>
</dbReference>
<keyword evidence="9" id="KW-0808">Transferase</keyword>
<dbReference type="GO" id="GO:0004559">
    <property type="term" value="F:alpha-mannosidase activity"/>
    <property type="evidence" value="ECO:0007669"/>
    <property type="project" value="UniProtKB-EC"/>
</dbReference>
<dbReference type="EC" id="3.2.1.24" evidence="7"/>
<evidence type="ECO:0000256" key="3">
    <source>
        <dbReference type="ARBA" id="ARBA00004097"/>
    </source>
</evidence>
<accession>A0AAW2MKL7</accession>
<feature type="chain" id="PRO_5043509132" description="alpha-mannosidase" evidence="22">
    <location>
        <begin position="30"/>
        <end position="1588"/>
    </location>
</feature>
<dbReference type="GO" id="GO:0000139">
    <property type="term" value="C:Golgi membrane"/>
    <property type="evidence" value="ECO:0007669"/>
    <property type="project" value="UniProtKB-SubCell"/>
</dbReference>
<evidence type="ECO:0000256" key="2">
    <source>
        <dbReference type="ARBA" id="ARBA00001947"/>
    </source>
</evidence>
<dbReference type="InterPro" id="IPR028995">
    <property type="entry name" value="Glyco_hydro_57/38_cen_sf"/>
</dbReference>
<dbReference type="Pfam" id="PF17677">
    <property type="entry name" value="Glyco_hydro38C2"/>
    <property type="match status" value="1"/>
</dbReference>
<comment type="caution">
    <text evidence="24">The sequence shown here is derived from an EMBL/GenBank/DDBJ whole genome shotgun (WGS) entry which is preliminary data.</text>
</comment>
<keyword evidence="10" id="KW-0812">Transmembrane</keyword>
<evidence type="ECO:0000256" key="16">
    <source>
        <dbReference type="ARBA" id="ARBA00022989"/>
    </source>
</evidence>
<feature type="domain" description="Glycoside hydrolase family 38 central" evidence="23">
    <location>
        <begin position="397"/>
        <end position="471"/>
    </location>
</feature>
<dbReference type="Gene3D" id="3.20.110.10">
    <property type="entry name" value="Glycoside hydrolase 38, N terminal domain"/>
    <property type="match status" value="1"/>
</dbReference>
<evidence type="ECO:0000256" key="13">
    <source>
        <dbReference type="ARBA" id="ARBA00022801"/>
    </source>
</evidence>
<dbReference type="InterPro" id="IPR013780">
    <property type="entry name" value="Glyco_hydro_b"/>
</dbReference>
<evidence type="ECO:0000256" key="18">
    <source>
        <dbReference type="ARBA" id="ARBA00023136"/>
    </source>
</evidence>
<evidence type="ECO:0000256" key="4">
    <source>
        <dbReference type="ARBA" id="ARBA00004323"/>
    </source>
</evidence>
<evidence type="ECO:0000256" key="9">
    <source>
        <dbReference type="ARBA" id="ARBA00022679"/>
    </source>
</evidence>
<dbReference type="GO" id="GO:0008373">
    <property type="term" value="F:sialyltransferase activity"/>
    <property type="evidence" value="ECO:0007669"/>
    <property type="project" value="InterPro"/>
</dbReference>
<comment type="catalytic activity">
    <reaction evidence="1">
        <text>Hydrolysis of terminal, non-reducing alpha-D-mannose residues in alpha-D-mannosides.</text>
        <dbReference type="EC" id="3.2.1.24"/>
    </reaction>
</comment>
<evidence type="ECO:0000256" key="6">
    <source>
        <dbReference type="ARBA" id="ARBA00009792"/>
    </source>
</evidence>
<evidence type="ECO:0000256" key="7">
    <source>
        <dbReference type="ARBA" id="ARBA00012752"/>
    </source>
</evidence>
<dbReference type="InterPro" id="IPR011330">
    <property type="entry name" value="Glyco_hydro/deAcase_b/a-brl"/>
</dbReference>
<evidence type="ECO:0000256" key="15">
    <source>
        <dbReference type="ARBA" id="ARBA00022968"/>
    </source>
</evidence>
<reference evidence="24" key="1">
    <citation type="submission" date="2020-06" db="EMBL/GenBank/DDBJ databases">
        <authorList>
            <person name="Li T."/>
            <person name="Hu X."/>
            <person name="Zhang T."/>
            <person name="Song X."/>
            <person name="Zhang H."/>
            <person name="Dai N."/>
            <person name="Sheng W."/>
            <person name="Hou X."/>
            <person name="Wei L."/>
        </authorList>
    </citation>
    <scope>NUCLEOTIDE SEQUENCE</scope>
    <source>
        <strain evidence="24">KEN8</strain>
        <tissue evidence="24">Leaf</tissue>
    </source>
</reference>
<evidence type="ECO:0000256" key="17">
    <source>
        <dbReference type="ARBA" id="ARBA00023034"/>
    </source>
</evidence>
<gene>
    <name evidence="24" type="ORF">Scaly_2082200</name>
</gene>
<dbReference type="InterPro" id="IPR048534">
    <property type="entry name" value="Man2a1-like_dom"/>
</dbReference>
<keyword evidence="21" id="KW-0326">Glycosidase</keyword>
<name>A0AAW2MKL7_9LAMI</name>
<comment type="similarity">
    <text evidence="6">Belongs to the glycosyl hydrolase 38 family.</text>
</comment>
<comment type="cofactor">
    <cofactor evidence="2">
        <name>Zn(2+)</name>
        <dbReference type="ChEBI" id="CHEBI:29105"/>
    </cofactor>
</comment>
<sequence>MKKRSKEAQQLVMMCVLLLFLFLIDLVHCKYMVYNTSQAIVPDKLNVHLVPHTHDDVGWLKTVDQYYVGSNNSIQGACVQNVLDSLVSALLADKNRKFIYVEQAFFQRWWREQSEAIQLIVRQLVSSGQLEFMNGGMCMHDEATTHYIDMIDQTTLGHRFIKEEFGVTPRVGWQIDPFGHSAVQAYLLGAELGFDSLFFGRIDYQDRTKRKTEKSLENTLEAYSMSILIPSSNFQIFAGAFPENYEPPSGFYFEVNDASPIVQDDITLFDYNVQERVEDFVAAALSQANMTRTNHIMWTMGTDFKYQYAHTWFRQMDKLIHYVNIVSTSRFPIQCFSFEIVRDSNDSVLGISSISKDGRVNALYSTPSIYTDAKHATEQIWPLKTDDFFPYADRVNGYWTGYFTSRPAVKRYIRMLSGYYLAVRQLEFLKGRNRSGSSTDLLGDALAIAQHHDAVTGTEQQHVANDYVKRYPWLCEAAELAASSLACLVEPSASAGCDDTTKFQQVVVIYNALGWKREDVIRIPVGLVVKLNPLQVMHEDIAVHDSAGRVIESQLVPLSDTHVSLRNYHVKAYLGNTPRKTPKYWLAFSASTPPLGFSTYTISSAKTKGAGSARSSIQLFQDSDRSTSFEVGHEHLKLIFSSEGGKLAHYVNHRSGVNESIQQSFSFYSGYNGSDEDPQSSGAYVFRPNGTFAINPQKQGVTTVIRGPIIDEVHQVINPWIYQINRLHKGKEHVEVEFSVGPIPVDDGIGKEVVTQITTNLESNKTFYTDSNGRDFIKRIRDYRVDWDLKVNEPAAGNYYPINLGIYVKDNKKELSVLVDRAVGGSSLVDGQLELMLHRRLLRDDGKGVAEALNETVCIDNQCKGLTIQGKYYYKIDQLGEGAKWRRSAGQEIYSPFLLAFTEQDEDNWMSSHVPTFSAIDSSYSLPDNVAILTLQELTNKEVLLRLAHLYEIGEDKELSVMSQVELKKLFQSKQIGKVVEMSLSGNQERSEMEKRRLVWKAEGWGGESKLTRGGAVDPGELLVELAPMEIRTFVIHFDDMFIQDVGGGSTMLKSCLNMDVVWLCLNCLPCLQLLPTRPLFKFQQKEEKEKRQRGGFIIIIIPRIGLLCWIRRPEMRGLRKSSIRTPALLHLLCAAAILSLFVFAINSSFSAGNQQITKTNKLDLGILSDFQSTLQQCVANRGLGLTAQIIDYCNLILKFPEGTNSTWYNEQFKIFEPLEYKYDVCEAILLWEQYRNMTTVLTREYLDARPDGWLDYAAKRIAQGADKCYNKTLCEEHLNVLLPAKPPFHPRQFHTCAVVGNSGDLLKTEFGKEIDSHDAVIRDNEAPVNEKYAKYVGLKRDFRLVVRGAARNMIPILNGSDDEVLIIKSLTHRDFNTMIKQIPNPVYLFQGIVLRRGAKGTGMKSIELALSMCEIVDIYGFTVDPGYTEWTRYFSTPRKGHNPLQGRAYYQLLECLGVIRIHSPMRAARKQDWSDIPSRETISRAYSAAVRLKKSQAGQEGDQGQFRNCKVWGHSGPYGSGPVSGSPDMSDVRKNSNYSKWEVMPFEKLSKAAQDHFTQMEGVSLYKMDGNKLDDLVCVRHSLKSEV</sequence>
<keyword evidence="14" id="KW-0862">Zinc</keyword>
<dbReference type="Pfam" id="PF21260">
    <property type="entry name" value="Laman-like_dom"/>
    <property type="match status" value="1"/>
</dbReference>
<dbReference type="CDD" id="cd10810">
    <property type="entry name" value="GH38N_AMII_LAM_like"/>
    <property type="match status" value="1"/>
</dbReference>
<dbReference type="Pfam" id="PF09261">
    <property type="entry name" value="Alpha-mann_mid"/>
    <property type="match status" value="1"/>
</dbReference>
<evidence type="ECO:0000256" key="11">
    <source>
        <dbReference type="ARBA" id="ARBA00022723"/>
    </source>
</evidence>
<evidence type="ECO:0000256" key="19">
    <source>
        <dbReference type="ARBA" id="ARBA00023157"/>
    </source>
</evidence>